<dbReference type="Pfam" id="PF08511">
    <property type="entry name" value="COQ9"/>
    <property type="match status" value="1"/>
</dbReference>
<comment type="function">
    <text evidence="8">Membrane-associated protein that warps the membrane surface to access and bind aromatic isoprenes with high specificity, including ubiquinone (CoQ) isoprene intermediates and presents them directly to COQ7, therefore facilitating the COQ7-mediated hydroxylase step. Participates in the biosynthesis of coenzyme Q, also named ubiquinone, an essential lipid-soluble electron transporter for aerobic cellular respiration.</text>
</comment>
<protein>
    <submittedName>
        <fullName evidence="10">Ubiquitin domain-containing protein UBFD1</fullName>
    </submittedName>
</protein>
<dbReference type="Proteomes" id="UP000055024">
    <property type="component" value="Unassembled WGS sequence"/>
</dbReference>
<dbReference type="InterPro" id="IPR057455">
    <property type="entry name" value="UBFD1_C"/>
</dbReference>
<dbReference type="NCBIfam" id="TIGR02396">
    <property type="entry name" value="diverge_rpsU"/>
    <property type="match status" value="1"/>
</dbReference>
<evidence type="ECO:0000256" key="4">
    <source>
        <dbReference type="ARBA" id="ARBA00022688"/>
    </source>
</evidence>
<comment type="subcellular location">
    <subcellularLocation>
        <location evidence="1">Mitochondrion</location>
    </subcellularLocation>
</comment>
<gene>
    <name evidence="10" type="primary">Ubfd1</name>
    <name evidence="10" type="ORF">T11_9480</name>
</gene>
<dbReference type="Pfam" id="PF21392">
    <property type="entry name" value="COQ9_N"/>
    <property type="match status" value="1"/>
</dbReference>
<dbReference type="FunFam" id="1.10.357.10:FF:000004">
    <property type="entry name" value="Ubiquinone biosynthesis protein COQ9, mitochondrial"/>
    <property type="match status" value="1"/>
</dbReference>
<dbReference type="Pfam" id="PF00240">
    <property type="entry name" value="ubiquitin"/>
    <property type="match status" value="1"/>
</dbReference>
<sequence length="655" mass="74166">MAFQGTTLQSLFIAGSNNLRDRTDRVSIPWAVSIFDDRAVPSSFKRTSYLLPYKIKCKAFFSVFFCTKNDLQLEHENLQITVAEIDFFTSLRYSRTDNFKSNILHSKHYDFQMSLCTEEATFGEAVTNDLKKSILQAAMPFVSKYGWSTKAVAAGLEKLNLSAAAANIFESPSAELVLYFHRMCNMNLQTLLKHMQKTMAEQPNELFLQTALEARLEMLKPYRRLWAEALQQLISPTKAAEALAITFSMCDDILYYMGDHSLDFSWYTKRASLLILYNSAELYMLQDHSDDISDTKAFLKRRLDDLRFCKESLDKIEQKFSMSRQLFKFGNDIVRQELRNIYPDHHFLLLYLTAFVLSIGIAMDEVISDAAAPELSEVDETLSTGSELSVDLNLNSNSGNVPCYLSLLQNVVLEGKTVESDEFNGKEAIQEKMITILVSYCGQKHEISMPASSTLSQFKEKVEALTDVPPELQKLTSKPLMMDSEMTLESCGVTNGTKCLLIGNKREEIEQIKSLTAENVVVKEVASKQAPVPLCQQEMHKSVLAKGKPNSAMIGIRNVQDPLPPFPIIGMTTKGGALARMVFKLELDQVWITTKERTNKIPMNQIRNIVNEKIDGYEEYHIMGLQLGTTENSRIWLYWVPAQFVEAIRNAILGP</sequence>
<keyword evidence="4" id="KW-0831">Ubiquinone biosynthesis</keyword>
<comment type="pathway">
    <text evidence="2">Cofactor biosynthesis; ubiquinone biosynthesis.</text>
</comment>
<keyword evidence="11" id="KW-1185">Reference proteome</keyword>
<evidence type="ECO:0000256" key="6">
    <source>
        <dbReference type="ARBA" id="ARBA00023121"/>
    </source>
</evidence>
<feature type="domain" description="Ubiquitin-like" evidence="9">
    <location>
        <begin position="434"/>
        <end position="504"/>
    </location>
</feature>
<evidence type="ECO:0000313" key="10">
    <source>
        <dbReference type="EMBL" id="KRZ10023.1"/>
    </source>
</evidence>
<name>A0A0V1HHS5_9BILA</name>
<dbReference type="GO" id="GO:0008289">
    <property type="term" value="F:lipid binding"/>
    <property type="evidence" value="ECO:0007669"/>
    <property type="project" value="UniProtKB-KW"/>
</dbReference>
<dbReference type="InterPro" id="IPR013718">
    <property type="entry name" value="COQ9_C"/>
</dbReference>
<dbReference type="UniPathway" id="UPA00232"/>
<keyword evidence="5" id="KW-0809">Transit peptide</keyword>
<evidence type="ECO:0000313" key="11">
    <source>
        <dbReference type="Proteomes" id="UP000055024"/>
    </source>
</evidence>
<accession>A0A0V1HHS5</accession>
<comment type="similarity">
    <text evidence="3">Belongs to the COQ9 family.</text>
</comment>
<dbReference type="GO" id="GO:0005739">
    <property type="term" value="C:mitochondrion"/>
    <property type="evidence" value="ECO:0007669"/>
    <property type="project" value="UniProtKB-SubCell"/>
</dbReference>
<dbReference type="InterPro" id="IPR000626">
    <property type="entry name" value="Ubiquitin-like_dom"/>
</dbReference>
<dbReference type="PANTHER" id="PTHR16470:SF0">
    <property type="entry name" value="UBIQUITIN DOMAIN-CONTAINING PROTEIN UBFD1"/>
    <property type="match status" value="1"/>
</dbReference>
<dbReference type="Gene3D" id="1.10.357.10">
    <property type="entry name" value="Tetracycline Repressor, domain 2"/>
    <property type="match status" value="1"/>
</dbReference>
<comment type="caution">
    <text evidence="10">The sequence shown here is derived from an EMBL/GenBank/DDBJ whole genome shotgun (WGS) entry which is preliminary data.</text>
</comment>
<dbReference type="GO" id="GO:0045296">
    <property type="term" value="F:cadherin binding"/>
    <property type="evidence" value="ECO:0007669"/>
    <property type="project" value="TreeGrafter"/>
</dbReference>
<dbReference type="STRING" id="268475.A0A0V1HHS5"/>
<dbReference type="GO" id="GO:0003723">
    <property type="term" value="F:RNA binding"/>
    <property type="evidence" value="ECO:0007669"/>
    <property type="project" value="TreeGrafter"/>
</dbReference>
<dbReference type="OrthoDB" id="267397at2759"/>
<dbReference type="SUPFAM" id="SSF54236">
    <property type="entry name" value="Ubiquitin-like"/>
    <property type="match status" value="1"/>
</dbReference>
<dbReference type="InterPro" id="IPR048674">
    <property type="entry name" value="COQ9_HTH"/>
</dbReference>
<dbReference type="Pfam" id="PF25343">
    <property type="entry name" value="PH_UBFD1_C"/>
    <property type="match status" value="1"/>
</dbReference>
<organism evidence="10 11">
    <name type="scientific">Trichinella zimbabwensis</name>
    <dbReference type="NCBI Taxonomy" id="268475"/>
    <lineage>
        <taxon>Eukaryota</taxon>
        <taxon>Metazoa</taxon>
        <taxon>Ecdysozoa</taxon>
        <taxon>Nematoda</taxon>
        <taxon>Enoplea</taxon>
        <taxon>Dorylaimia</taxon>
        <taxon>Trichinellida</taxon>
        <taxon>Trichinellidae</taxon>
        <taxon>Trichinella</taxon>
    </lineage>
</organism>
<dbReference type="InterPro" id="IPR039120">
    <property type="entry name" value="UBFD1"/>
</dbReference>
<dbReference type="EMBL" id="JYDP01000065">
    <property type="protein sequence ID" value="KRZ10023.1"/>
    <property type="molecule type" value="Genomic_DNA"/>
</dbReference>
<evidence type="ECO:0000256" key="7">
    <source>
        <dbReference type="ARBA" id="ARBA00023128"/>
    </source>
</evidence>
<evidence type="ECO:0000256" key="5">
    <source>
        <dbReference type="ARBA" id="ARBA00022946"/>
    </source>
</evidence>
<evidence type="ECO:0000259" key="9">
    <source>
        <dbReference type="SMART" id="SM00213"/>
    </source>
</evidence>
<dbReference type="SMART" id="SM00213">
    <property type="entry name" value="UBQ"/>
    <property type="match status" value="1"/>
</dbReference>
<proteinExistence type="inferred from homology"/>
<keyword evidence="6" id="KW-0446">Lipid-binding</keyword>
<keyword evidence="7" id="KW-0496">Mitochondrion</keyword>
<evidence type="ECO:0000256" key="8">
    <source>
        <dbReference type="ARBA" id="ARBA00058104"/>
    </source>
</evidence>
<dbReference type="GO" id="GO:0006744">
    <property type="term" value="P:ubiquinone biosynthetic process"/>
    <property type="evidence" value="ECO:0007669"/>
    <property type="project" value="UniProtKB-UniPathway"/>
</dbReference>
<dbReference type="PANTHER" id="PTHR16470">
    <property type="entry name" value="UBIQUITIN DOMAIN-CONTAINING PROTEIN UBFD1"/>
    <property type="match status" value="1"/>
</dbReference>
<dbReference type="InterPro" id="IPR012762">
    <property type="entry name" value="Ubiq_biosynth_COQ9"/>
</dbReference>
<dbReference type="AlphaFoldDB" id="A0A0V1HHS5"/>
<reference evidence="10 11" key="1">
    <citation type="submission" date="2015-01" db="EMBL/GenBank/DDBJ databases">
        <title>Evolution of Trichinella species and genotypes.</title>
        <authorList>
            <person name="Korhonen P.K."/>
            <person name="Edoardo P."/>
            <person name="Giuseppe L.R."/>
            <person name="Gasser R.B."/>
        </authorList>
    </citation>
    <scope>NUCLEOTIDE SEQUENCE [LARGE SCALE GENOMIC DNA]</scope>
    <source>
        <strain evidence="10">ISS1029</strain>
    </source>
</reference>
<dbReference type="InterPro" id="IPR029071">
    <property type="entry name" value="Ubiquitin-like_domsf"/>
</dbReference>
<evidence type="ECO:0000256" key="2">
    <source>
        <dbReference type="ARBA" id="ARBA00004749"/>
    </source>
</evidence>
<dbReference type="Gene3D" id="3.10.20.90">
    <property type="entry name" value="Phosphatidylinositol 3-kinase Catalytic Subunit, Chain A, domain 1"/>
    <property type="match status" value="1"/>
</dbReference>
<evidence type="ECO:0000256" key="1">
    <source>
        <dbReference type="ARBA" id="ARBA00004173"/>
    </source>
</evidence>
<evidence type="ECO:0000256" key="3">
    <source>
        <dbReference type="ARBA" id="ARBA00010766"/>
    </source>
</evidence>